<evidence type="ECO:0000256" key="1">
    <source>
        <dbReference type="SAM" id="Phobius"/>
    </source>
</evidence>
<feature type="transmembrane region" description="Helical" evidence="1">
    <location>
        <begin position="6"/>
        <end position="25"/>
    </location>
</feature>
<organism evidence="2 3">
    <name type="scientific">Weissella oryzae (strain DSM 25784 / JCM 18191 / LMG 30913 / SG25)</name>
    <dbReference type="NCBI Taxonomy" id="1329250"/>
    <lineage>
        <taxon>Bacteria</taxon>
        <taxon>Bacillati</taxon>
        <taxon>Bacillota</taxon>
        <taxon>Bacilli</taxon>
        <taxon>Lactobacillales</taxon>
        <taxon>Lactobacillaceae</taxon>
        <taxon>Weissella</taxon>
    </lineage>
</organism>
<dbReference type="STRING" id="1329250.WOSG25_050350"/>
<sequence length="55" mass="6242">MHKLFVLMYILIAPAVVWFFAYEAVNITGKMSKLDALLGYLQTVIVFLGSFVMKV</sequence>
<dbReference type="AlphaFoldDB" id="A0A069CU91"/>
<dbReference type="EMBL" id="DF820488">
    <property type="protein sequence ID" value="GAK30763.1"/>
    <property type="molecule type" value="Genomic_DNA"/>
</dbReference>
<evidence type="ECO:0000313" key="2">
    <source>
        <dbReference type="EMBL" id="GAK30763.1"/>
    </source>
</evidence>
<dbReference type="RefSeq" id="WP_190279616.1">
    <property type="nucleotide sequence ID" value="NZ_DF820488.1"/>
</dbReference>
<keyword evidence="1" id="KW-0472">Membrane</keyword>
<dbReference type="Proteomes" id="UP000030643">
    <property type="component" value="Unassembled WGS sequence"/>
</dbReference>
<keyword evidence="1" id="KW-1133">Transmembrane helix</keyword>
<proteinExistence type="predicted"/>
<evidence type="ECO:0000313" key="3">
    <source>
        <dbReference type="Proteomes" id="UP000030643"/>
    </source>
</evidence>
<keyword evidence="1" id="KW-0812">Transmembrane</keyword>
<reference evidence="3" key="1">
    <citation type="journal article" date="2014" name="Genome Announc.">
        <title>Draft genome sequence of Weissella oryzae SG25T, isolated from fermented rice grains.</title>
        <authorList>
            <person name="Tanizawa Y."/>
            <person name="Fujisawa T."/>
            <person name="Mochizuki T."/>
            <person name="Kaminuma E."/>
            <person name="Suzuki Y."/>
            <person name="Nakamura Y."/>
            <person name="Tohno M."/>
        </authorList>
    </citation>
    <scope>NUCLEOTIDE SEQUENCE [LARGE SCALE GENOMIC DNA]</scope>
    <source>
        <strain evidence="3">DSM 25784 / JCM 18191 / LMG 30913 / SG25</strain>
    </source>
</reference>
<feature type="transmembrane region" description="Helical" evidence="1">
    <location>
        <begin position="37"/>
        <end position="53"/>
    </location>
</feature>
<protein>
    <submittedName>
        <fullName evidence="2">Uncharacterized protein</fullName>
    </submittedName>
</protein>
<name>A0A069CU91_WEIOS</name>
<keyword evidence="3" id="KW-1185">Reference proteome</keyword>
<accession>A0A069CU91</accession>
<gene>
    <name evidence="2" type="ORF">WOSG25_050350</name>
</gene>